<protein>
    <recommendedName>
        <fullName evidence="5">F-box domain-containing protein</fullName>
    </recommendedName>
</protein>
<feature type="domain" description="KIB1-4 beta-propeller" evidence="2">
    <location>
        <begin position="56"/>
        <end position="315"/>
    </location>
</feature>
<organism evidence="3 4">
    <name type="scientific">Artemisia annua</name>
    <name type="common">Sweet wormwood</name>
    <dbReference type="NCBI Taxonomy" id="35608"/>
    <lineage>
        <taxon>Eukaryota</taxon>
        <taxon>Viridiplantae</taxon>
        <taxon>Streptophyta</taxon>
        <taxon>Embryophyta</taxon>
        <taxon>Tracheophyta</taxon>
        <taxon>Spermatophyta</taxon>
        <taxon>Magnoliopsida</taxon>
        <taxon>eudicotyledons</taxon>
        <taxon>Gunneridae</taxon>
        <taxon>Pentapetalae</taxon>
        <taxon>asterids</taxon>
        <taxon>campanulids</taxon>
        <taxon>Asterales</taxon>
        <taxon>Asteraceae</taxon>
        <taxon>Asteroideae</taxon>
        <taxon>Anthemideae</taxon>
        <taxon>Artemisiinae</taxon>
        <taxon>Artemisia</taxon>
    </lineage>
</organism>
<dbReference type="OrthoDB" id="1416850at2759"/>
<dbReference type="InterPro" id="IPR005174">
    <property type="entry name" value="KIB1-4_b-propeller"/>
</dbReference>
<dbReference type="PANTHER" id="PTHR33127">
    <property type="entry name" value="TRANSMEMBRANE PROTEIN"/>
    <property type="match status" value="1"/>
</dbReference>
<accession>A0A2U1KRW4</accession>
<comment type="caution">
    <text evidence="3">The sequence shown here is derived from an EMBL/GenBank/DDBJ whole genome shotgun (WGS) entry which is preliminary data.</text>
</comment>
<name>A0A2U1KRW4_ARTAN</name>
<feature type="domain" description="F-box" evidence="1">
    <location>
        <begin position="428"/>
        <end position="459"/>
    </location>
</feature>
<evidence type="ECO:0000313" key="3">
    <source>
        <dbReference type="EMBL" id="PWA39502.1"/>
    </source>
</evidence>
<dbReference type="EMBL" id="PKPP01014594">
    <property type="protein sequence ID" value="PWA39502.1"/>
    <property type="molecule type" value="Genomic_DNA"/>
</dbReference>
<evidence type="ECO:0000259" key="1">
    <source>
        <dbReference type="Pfam" id="PF00646"/>
    </source>
</evidence>
<dbReference type="PANTHER" id="PTHR33127:SF5">
    <property type="entry name" value="TRANSMEMBRANE PROTEIN"/>
    <property type="match status" value="1"/>
</dbReference>
<keyword evidence="4" id="KW-1185">Reference proteome</keyword>
<dbReference type="Proteomes" id="UP000245207">
    <property type="component" value="Unassembled WGS sequence"/>
</dbReference>
<reference evidence="3 4" key="1">
    <citation type="journal article" date="2018" name="Mol. Plant">
        <title>The genome of Artemisia annua provides insight into the evolution of Asteraceae family and artemisinin biosynthesis.</title>
        <authorList>
            <person name="Shen Q."/>
            <person name="Zhang L."/>
            <person name="Liao Z."/>
            <person name="Wang S."/>
            <person name="Yan T."/>
            <person name="Shi P."/>
            <person name="Liu M."/>
            <person name="Fu X."/>
            <person name="Pan Q."/>
            <person name="Wang Y."/>
            <person name="Lv Z."/>
            <person name="Lu X."/>
            <person name="Zhang F."/>
            <person name="Jiang W."/>
            <person name="Ma Y."/>
            <person name="Chen M."/>
            <person name="Hao X."/>
            <person name="Li L."/>
            <person name="Tang Y."/>
            <person name="Lv G."/>
            <person name="Zhou Y."/>
            <person name="Sun X."/>
            <person name="Brodelius P.E."/>
            <person name="Rose J.K.C."/>
            <person name="Tang K."/>
        </authorList>
    </citation>
    <scope>NUCLEOTIDE SEQUENCE [LARGE SCALE GENOMIC DNA]</scope>
    <source>
        <strain evidence="4">cv. Huhao1</strain>
        <tissue evidence="3">Leaf</tissue>
    </source>
</reference>
<proteinExistence type="predicted"/>
<evidence type="ECO:0008006" key="5">
    <source>
        <dbReference type="Google" id="ProtNLM"/>
    </source>
</evidence>
<dbReference type="AlphaFoldDB" id="A0A2U1KRW4"/>
<dbReference type="Pfam" id="PF03478">
    <property type="entry name" value="Beta-prop_KIB1-4"/>
    <property type="match status" value="3"/>
</dbReference>
<feature type="domain" description="KIB1-4 beta-propeller" evidence="2">
    <location>
        <begin position="519"/>
        <end position="672"/>
    </location>
</feature>
<evidence type="ECO:0000313" key="4">
    <source>
        <dbReference type="Proteomes" id="UP000245207"/>
    </source>
</evidence>
<sequence>MNISESQMELKHNYGGSVCGTLLPLSGKYPWFVTQNLEVEKDSSIFYTIHDPLIKYQCQIPELLGKHIRGYFHGWVILSCHPQNVMWSLWNPVTFKIIRLPHLILKDGDLESIAQCCLSAPPDDPTSILMLTRTNKTTFVFCLLGNKRKKRRWIEMSYAKQLKRITGEDNLFINSLVCCNGKVYALNVYNSFAGLVILIDIAVKDKEVLIKLVLLGASPFSSSIKYSERTFILKGSCTDLFLIELGFNKETLERVHLFRLDMTSVKSEEMERFTDLDMTSKNWKELEDYTDFDMSFDIWEEMVDLNDAIFFVDLARDNSVYYKPEIASKCLCVYVFYIIHIFQQLGGYIHIRDRSGKLLYTYHFKDKTISLSCMPSMVQPTSNVSLWECRLEDGHGEVICTTDSKQEEDQILVKSFGENAVEFNECHLLNLPLEILETIIKHCVGVEYMNFCATCKRCHVAAPLIQWSNETSLRRLQTYSLISPWLTVVDNNKGIITFTDPMFGESYFMKNQHVWLGYQEVCCSRFGWLLFSSTEFGRLVFFKPFIGDLRKLPLADCSFESVCFSAPPTSPNCMVVGFSTNVESHAYIHYVAWEQSWCTLGVGFEPYSIHFPTFLGQDLYALRAEGELISINVLGEEDYSPTFVEAKAPLSCCRSPSHYYLMRCDQDLLEVIVAAPLIQWSNETSLRRLQTYSLISPWLMVVDNNKSIITFTDPMFGESYFMKNQHVWLGYQEVCCSRFGWLLFSSTEFGRLVFFNPFTGDLRKLPLADCSFESVSFSAPPTSPNCMVVGFSTNVESHAYIHYVAREQSWRTLGVGFEPYSIHFPTFLGQDLYALRAEGELISINVLGEEDYSPTFVEAKAPLSCCRSPSHYYLMRCDQDLLEVIVGETGVPIEVFKRNDSKHEWKKIHSLGKYMIYICDTICLCIEAKTPQMENKIYFPRRHPKNRKIVFYSLDTNTYHTFIRENIEQQFKDYMGTAYHLVPHAWIEPSW</sequence>
<dbReference type="InterPro" id="IPR001810">
    <property type="entry name" value="F-box_dom"/>
</dbReference>
<dbReference type="Pfam" id="PF00646">
    <property type="entry name" value="F-box"/>
    <property type="match status" value="1"/>
</dbReference>
<feature type="domain" description="KIB1-4 beta-propeller" evidence="2">
    <location>
        <begin position="732"/>
        <end position="951"/>
    </location>
</feature>
<gene>
    <name evidence="3" type="ORF">CTI12_AA572200</name>
</gene>
<evidence type="ECO:0000259" key="2">
    <source>
        <dbReference type="Pfam" id="PF03478"/>
    </source>
</evidence>